<dbReference type="Pfam" id="PF00271">
    <property type="entry name" value="Helicase_C"/>
    <property type="match status" value="1"/>
</dbReference>
<accession>A0A1B1TAQ4</accession>
<dbReference type="GO" id="GO:0140097">
    <property type="term" value="F:catalytic activity, acting on DNA"/>
    <property type="evidence" value="ECO:0007669"/>
    <property type="project" value="UniProtKB-ARBA"/>
</dbReference>
<dbReference type="InterPro" id="IPR014001">
    <property type="entry name" value="Helicase_ATP-bd"/>
</dbReference>
<name>A0A1B1TAQ4_9ARCH</name>
<keyword evidence="3 10" id="KW-0347">Helicase</keyword>
<dbReference type="InterPro" id="IPR050079">
    <property type="entry name" value="DEAD_box_RNA_helicase"/>
</dbReference>
<dbReference type="InterPro" id="IPR027417">
    <property type="entry name" value="P-loop_NTPase"/>
</dbReference>
<dbReference type="GO" id="GO:0005829">
    <property type="term" value="C:cytosol"/>
    <property type="evidence" value="ECO:0007669"/>
    <property type="project" value="TreeGrafter"/>
</dbReference>
<feature type="domain" description="Helicase ATP-binding" evidence="7">
    <location>
        <begin position="33"/>
        <end position="204"/>
    </location>
</feature>
<dbReference type="PANTHER" id="PTHR47959:SF13">
    <property type="entry name" value="ATP-DEPENDENT RNA HELICASE RHLE"/>
    <property type="match status" value="1"/>
</dbReference>
<dbReference type="SMART" id="SM00490">
    <property type="entry name" value="HELICc"/>
    <property type="match status" value="1"/>
</dbReference>
<dbReference type="GO" id="GO:0003724">
    <property type="term" value="F:RNA helicase activity"/>
    <property type="evidence" value="ECO:0007669"/>
    <property type="project" value="InterPro"/>
</dbReference>
<dbReference type="InterPro" id="IPR011545">
    <property type="entry name" value="DEAD/DEAH_box_helicase_dom"/>
</dbReference>
<dbReference type="SUPFAM" id="SSF52540">
    <property type="entry name" value="P-loop containing nucleoside triphosphate hydrolases"/>
    <property type="match status" value="1"/>
</dbReference>
<dbReference type="PANTHER" id="PTHR47959">
    <property type="entry name" value="ATP-DEPENDENT RNA HELICASE RHLE-RELATED"/>
    <property type="match status" value="1"/>
</dbReference>
<reference evidence="10" key="2">
    <citation type="journal article" date="2015" name="ISME J.">
        <title>A new class of marine Euryarchaeota group II from the Mediterranean deep chlorophyll maximum.</title>
        <authorList>
            <person name="Martin-Cuadrado A.B."/>
            <person name="Garcia-Heredia I."/>
            <person name="Molto A.G."/>
            <person name="Lopez-Ubeda R."/>
            <person name="Kimes N."/>
            <person name="Lopez-Garcia P."/>
            <person name="Moreira D."/>
            <person name="Rodriguez-Valera F."/>
        </authorList>
    </citation>
    <scope>NUCLEOTIDE SEQUENCE</scope>
</reference>
<evidence type="ECO:0000256" key="1">
    <source>
        <dbReference type="ARBA" id="ARBA00022741"/>
    </source>
</evidence>
<dbReference type="GO" id="GO:0005524">
    <property type="term" value="F:ATP binding"/>
    <property type="evidence" value="ECO:0007669"/>
    <property type="project" value="UniProtKB-KW"/>
</dbReference>
<keyword evidence="2" id="KW-0378">Hydrolase</keyword>
<evidence type="ECO:0000256" key="3">
    <source>
        <dbReference type="ARBA" id="ARBA00022806"/>
    </source>
</evidence>
<feature type="short sequence motif" description="Q motif" evidence="5">
    <location>
        <begin position="2"/>
        <end position="30"/>
    </location>
</feature>
<dbReference type="CDD" id="cd00268">
    <property type="entry name" value="DEADc"/>
    <property type="match status" value="1"/>
</dbReference>
<dbReference type="InterPro" id="IPR044742">
    <property type="entry name" value="DEAD/DEAH_RhlB"/>
</dbReference>
<evidence type="ECO:0000313" key="10">
    <source>
        <dbReference type="EMBL" id="ANV79345.1"/>
    </source>
</evidence>
<dbReference type="Gene3D" id="3.40.50.300">
    <property type="entry name" value="P-loop containing nucleotide triphosphate hydrolases"/>
    <property type="match status" value="2"/>
</dbReference>
<dbReference type="GO" id="GO:0003676">
    <property type="term" value="F:nucleic acid binding"/>
    <property type="evidence" value="ECO:0007669"/>
    <property type="project" value="InterPro"/>
</dbReference>
<dbReference type="InterPro" id="IPR001650">
    <property type="entry name" value="Helicase_C-like"/>
</dbReference>
<dbReference type="PROSITE" id="PS51195">
    <property type="entry name" value="Q_MOTIF"/>
    <property type="match status" value="1"/>
</dbReference>
<feature type="domain" description="Helicase C-terminal" evidence="8">
    <location>
        <begin position="231"/>
        <end position="373"/>
    </location>
</feature>
<evidence type="ECO:0000259" key="7">
    <source>
        <dbReference type="PROSITE" id="PS51192"/>
    </source>
</evidence>
<proteinExistence type="predicted"/>
<keyword evidence="1" id="KW-0547">Nucleotide-binding</keyword>
<dbReference type="AlphaFoldDB" id="A0A1B1TAQ4"/>
<dbReference type="CDD" id="cd18787">
    <property type="entry name" value="SF2_C_DEAD"/>
    <property type="match status" value="1"/>
</dbReference>
<dbReference type="GO" id="GO:0016787">
    <property type="term" value="F:hydrolase activity"/>
    <property type="evidence" value="ECO:0007669"/>
    <property type="project" value="UniProtKB-KW"/>
</dbReference>
<feature type="region of interest" description="Disordered" evidence="6">
    <location>
        <begin position="385"/>
        <end position="463"/>
    </location>
</feature>
<feature type="domain" description="DEAD-box RNA helicase Q" evidence="9">
    <location>
        <begin position="2"/>
        <end position="30"/>
    </location>
</feature>
<dbReference type="Pfam" id="PF00270">
    <property type="entry name" value="DEAD"/>
    <property type="match status" value="1"/>
</dbReference>
<feature type="compositionally biased region" description="Basic residues" evidence="6">
    <location>
        <begin position="418"/>
        <end position="428"/>
    </location>
</feature>
<evidence type="ECO:0000256" key="5">
    <source>
        <dbReference type="PROSITE-ProRule" id="PRU00552"/>
    </source>
</evidence>
<feature type="compositionally biased region" description="Basic residues" evidence="6">
    <location>
        <begin position="440"/>
        <end position="457"/>
    </location>
</feature>
<dbReference type="PROSITE" id="PS51192">
    <property type="entry name" value="HELICASE_ATP_BIND_1"/>
    <property type="match status" value="1"/>
</dbReference>
<organism evidence="10">
    <name type="scientific">uncultured Poseidoniia archaeon</name>
    <dbReference type="NCBI Taxonomy" id="1697135"/>
    <lineage>
        <taxon>Archaea</taxon>
        <taxon>Methanobacteriati</taxon>
        <taxon>Thermoplasmatota</taxon>
        <taxon>Candidatus Poseidoniia</taxon>
        <taxon>environmental samples</taxon>
    </lineage>
</organism>
<evidence type="ECO:0000259" key="8">
    <source>
        <dbReference type="PROSITE" id="PS51194"/>
    </source>
</evidence>
<feature type="compositionally biased region" description="Basic and acidic residues" evidence="6">
    <location>
        <begin position="429"/>
        <end position="438"/>
    </location>
</feature>
<evidence type="ECO:0000256" key="6">
    <source>
        <dbReference type="SAM" id="MobiDB-lite"/>
    </source>
</evidence>
<dbReference type="SMART" id="SM00487">
    <property type="entry name" value="DEXDc"/>
    <property type="match status" value="1"/>
</dbReference>
<sequence>MVSFSDLGIGPAIVKELNKQGITEPFEVQKESIPDSLLGRDVCCRAPTGSGKTLAFGLPLIARTKRANPKRPTGLILTPTRELAEQINSVLRPIALAVDRDVVSIYGGVSYKKQYNALNKGVDILVACPGRLIDLLDRRALKLDDVETVVLDEADRMADMGFMDPVCEILDKCSNERQTILFSATLDDDVADLVKNYQNEPVTIEVGPKEVSIENMQHLFWTMKPHQKLGVTSEILAKCGKTMIFCKTRRGVDRLGNEMYDAEMNVSTLHGGLNQRQRDRALKRFTKGGAIALVATDVAARGIDIQGVNCVIHYDPPENGKAYKHRSGRTARAGAEGVVISYVQRSQQRTYNKIQNEVGIKRRFQPPNVENLTEYPMEYVEEVFEEEVRRPPSNNKKRRRNRRQRGPPQKSRSSSERQRKRSHKSKRSNKNDSKDGKKFNPNHKKKRRNNRNNKPKKGNNNDK</sequence>
<evidence type="ECO:0000256" key="4">
    <source>
        <dbReference type="ARBA" id="ARBA00022840"/>
    </source>
</evidence>
<evidence type="ECO:0000256" key="2">
    <source>
        <dbReference type="ARBA" id="ARBA00022801"/>
    </source>
</evidence>
<keyword evidence="4" id="KW-0067">ATP-binding</keyword>
<dbReference type="InterPro" id="IPR014014">
    <property type="entry name" value="RNA_helicase_DEAD_Q_motif"/>
</dbReference>
<dbReference type="PROSITE" id="PS51194">
    <property type="entry name" value="HELICASE_CTER"/>
    <property type="match status" value="1"/>
</dbReference>
<reference evidence="10" key="1">
    <citation type="submission" date="2014-11" db="EMBL/GenBank/DDBJ databases">
        <authorList>
            <person name="Zhu J."/>
            <person name="Qi W."/>
            <person name="Song R."/>
        </authorList>
    </citation>
    <scope>NUCLEOTIDE SEQUENCE</scope>
</reference>
<protein>
    <submittedName>
        <fullName evidence="10">ATP-dependent RNA helicase</fullName>
    </submittedName>
</protein>
<evidence type="ECO:0000259" key="9">
    <source>
        <dbReference type="PROSITE" id="PS51195"/>
    </source>
</evidence>
<feature type="compositionally biased region" description="Basic residues" evidence="6">
    <location>
        <begin position="395"/>
        <end position="405"/>
    </location>
</feature>
<dbReference type="EMBL" id="KP211821">
    <property type="protein sequence ID" value="ANV79345.1"/>
    <property type="molecule type" value="Genomic_DNA"/>
</dbReference>